<evidence type="ECO:0000259" key="1">
    <source>
        <dbReference type="Pfam" id="PF22262"/>
    </source>
</evidence>
<name>A0AA44F3S5_AGRTU</name>
<gene>
    <name evidence="2" type="ORF">G6M46_07950</name>
</gene>
<accession>A0AA44F3S5</accession>
<feature type="domain" description="DUF6950" evidence="1">
    <location>
        <begin position="2"/>
        <end position="131"/>
    </location>
</feature>
<evidence type="ECO:0000313" key="3">
    <source>
        <dbReference type="Proteomes" id="UP000702952"/>
    </source>
</evidence>
<dbReference type="EMBL" id="JAAMAY010000014">
    <property type="protein sequence ID" value="NTC28086.1"/>
    <property type="molecule type" value="Genomic_DNA"/>
</dbReference>
<comment type="caution">
    <text evidence="2">The sequence shown here is derived from an EMBL/GenBank/DDBJ whole genome shotgun (WGS) entry which is preliminary data.</text>
</comment>
<sequence length="132" mass="14128">MEERLKAFLAANEREPWTPGGRVDCCLALAEWAIWLGYPDPAAHLRGAYQPGQGQIDILAESGGAIMLVKSCTESLGLSGTDTPQLGDIGVVGSTHNITRQFGVIHDGAGWLTRTPRGFARVAAKTLAAWRL</sequence>
<dbReference type="RefSeq" id="WP_173739222.1">
    <property type="nucleotide sequence ID" value="NZ_CP123839.1"/>
</dbReference>
<protein>
    <recommendedName>
        <fullName evidence="1">DUF6950 domain-containing protein</fullName>
    </recommendedName>
</protein>
<evidence type="ECO:0000313" key="2">
    <source>
        <dbReference type="EMBL" id="NTC28086.1"/>
    </source>
</evidence>
<dbReference type="InterPro" id="IPR053802">
    <property type="entry name" value="DUF6950"/>
</dbReference>
<dbReference type="Proteomes" id="UP000702952">
    <property type="component" value="Unassembled WGS sequence"/>
</dbReference>
<proteinExistence type="predicted"/>
<organism evidence="2 3">
    <name type="scientific">Agrobacterium tumefaciens</name>
    <dbReference type="NCBI Taxonomy" id="358"/>
    <lineage>
        <taxon>Bacteria</taxon>
        <taxon>Pseudomonadati</taxon>
        <taxon>Pseudomonadota</taxon>
        <taxon>Alphaproteobacteria</taxon>
        <taxon>Hyphomicrobiales</taxon>
        <taxon>Rhizobiaceae</taxon>
        <taxon>Rhizobium/Agrobacterium group</taxon>
        <taxon>Agrobacterium</taxon>
        <taxon>Agrobacterium tumefaciens complex</taxon>
    </lineage>
</organism>
<reference evidence="2" key="1">
    <citation type="journal article" date="2020" name="Science">
        <title>Unexpected conservation and global transmission of agrobacterial virulence plasmids.</title>
        <authorList>
            <person name="Weisberg A.J."/>
            <person name="Davis E.W. 2nd"/>
            <person name="Tabima J."/>
            <person name="Belcher M.S."/>
            <person name="Miller M."/>
            <person name="Kuo C.H."/>
            <person name="Loper J.E."/>
            <person name="Grunwald N.J."/>
            <person name="Putnam M.L."/>
            <person name="Chang J.H."/>
        </authorList>
    </citation>
    <scope>NUCLEOTIDE SEQUENCE</scope>
    <source>
        <strain evidence="2">17-1853-1a</strain>
    </source>
</reference>
<dbReference type="Pfam" id="PF22262">
    <property type="entry name" value="DUF6950"/>
    <property type="match status" value="1"/>
</dbReference>
<dbReference type="AlphaFoldDB" id="A0AA44F3S5"/>